<dbReference type="GO" id="GO:0003700">
    <property type="term" value="F:DNA-binding transcription factor activity"/>
    <property type="evidence" value="ECO:0007669"/>
    <property type="project" value="TreeGrafter"/>
</dbReference>
<dbReference type="PANTHER" id="PTHR30055">
    <property type="entry name" value="HTH-TYPE TRANSCRIPTIONAL REGULATOR RUTR"/>
    <property type="match status" value="1"/>
</dbReference>
<dbReference type="InterPro" id="IPR009057">
    <property type="entry name" value="Homeodomain-like_sf"/>
</dbReference>
<evidence type="ECO:0000256" key="1">
    <source>
        <dbReference type="ARBA" id="ARBA00023125"/>
    </source>
</evidence>
<dbReference type="Pfam" id="PF09209">
    <property type="entry name" value="CecR_C"/>
    <property type="match status" value="1"/>
</dbReference>
<dbReference type="AlphaFoldDB" id="A0A6V8LX71"/>
<dbReference type="InterPro" id="IPR015292">
    <property type="entry name" value="Tscrpt_reg_YbiH_C"/>
</dbReference>
<protein>
    <submittedName>
        <fullName evidence="4">Putative HTH-type transcriptional regulator YbiH</fullName>
    </submittedName>
</protein>
<dbReference type="EMBL" id="BLTE01000017">
    <property type="protein sequence ID" value="GFK95490.1"/>
    <property type="molecule type" value="Genomic_DNA"/>
</dbReference>
<accession>A0A6V8LX71</accession>
<dbReference type="SUPFAM" id="SSF46689">
    <property type="entry name" value="Homeodomain-like"/>
    <property type="match status" value="1"/>
</dbReference>
<dbReference type="PANTHER" id="PTHR30055:SF226">
    <property type="entry name" value="HTH-TYPE TRANSCRIPTIONAL REGULATOR PKSA"/>
    <property type="match status" value="1"/>
</dbReference>
<comment type="caution">
    <text evidence="4">The sequence shown here is derived from an EMBL/GenBank/DDBJ whole genome shotgun (WGS) entry which is preliminary data.</text>
</comment>
<evidence type="ECO:0000256" key="2">
    <source>
        <dbReference type="PROSITE-ProRule" id="PRU00335"/>
    </source>
</evidence>
<sequence length="213" mass="23256">MLQANEHDETKQRLLDAAGEAFAAKGYHRATIREICSRAGANVASVNYHFGGKKGLYKALLEHCHQESLRRHPPGSLQAQAGPEEALRVFVRSMLDRNLGEGRPTWLSRLMARELSDPSPALENVARASILPNVDRLAAIVARIMDLPGDSPLARRCALSVVGQCLHFCRSKPVIEIVCPGVTYDSQGLDEITNHIVRFSLAALRGLAQEGTA</sequence>
<dbReference type="PROSITE" id="PS50977">
    <property type="entry name" value="HTH_TETR_2"/>
    <property type="match status" value="1"/>
</dbReference>
<organism evidence="4 5">
    <name type="scientific">Fundidesulfovibrio magnetotacticus</name>
    <dbReference type="NCBI Taxonomy" id="2730080"/>
    <lineage>
        <taxon>Bacteria</taxon>
        <taxon>Pseudomonadati</taxon>
        <taxon>Thermodesulfobacteriota</taxon>
        <taxon>Desulfovibrionia</taxon>
        <taxon>Desulfovibrionales</taxon>
        <taxon>Desulfovibrionaceae</taxon>
        <taxon>Fundidesulfovibrio</taxon>
    </lineage>
</organism>
<dbReference type="InterPro" id="IPR001647">
    <property type="entry name" value="HTH_TetR"/>
</dbReference>
<keyword evidence="5" id="KW-1185">Reference proteome</keyword>
<evidence type="ECO:0000313" key="5">
    <source>
        <dbReference type="Proteomes" id="UP000494245"/>
    </source>
</evidence>
<dbReference type="PROSITE" id="PS01081">
    <property type="entry name" value="HTH_TETR_1"/>
    <property type="match status" value="1"/>
</dbReference>
<feature type="DNA-binding region" description="H-T-H motif" evidence="2">
    <location>
        <begin position="31"/>
        <end position="50"/>
    </location>
</feature>
<dbReference type="Gene3D" id="1.10.10.60">
    <property type="entry name" value="Homeodomain-like"/>
    <property type="match status" value="1"/>
</dbReference>
<dbReference type="InterPro" id="IPR023772">
    <property type="entry name" value="DNA-bd_HTH_TetR-type_CS"/>
</dbReference>
<dbReference type="PRINTS" id="PR00455">
    <property type="entry name" value="HTHTETR"/>
</dbReference>
<dbReference type="Pfam" id="PF00440">
    <property type="entry name" value="TetR_N"/>
    <property type="match status" value="1"/>
</dbReference>
<dbReference type="SUPFAM" id="SSF48498">
    <property type="entry name" value="Tetracyclin repressor-like, C-terminal domain"/>
    <property type="match status" value="1"/>
</dbReference>
<dbReference type="GO" id="GO:0000976">
    <property type="term" value="F:transcription cis-regulatory region binding"/>
    <property type="evidence" value="ECO:0007669"/>
    <property type="project" value="TreeGrafter"/>
</dbReference>
<evidence type="ECO:0000313" key="4">
    <source>
        <dbReference type="EMBL" id="GFK95490.1"/>
    </source>
</evidence>
<evidence type="ECO:0000259" key="3">
    <source>
        <dbReference type="PROSITE" id="PS50977"/>
    </source>
</evidence>
<dbReference type="Proteomes" id="UP000494245">
    <property type="component" value="Unassembled WGS sequence"/>
</dbReference>
<keyword evidence="1 2" id="KW-0238">DNA-binding</keyword>
<proteinExistence type="predicted"/>
<reference evidence="4 5" key="1">
    <citation type="submission" date="2020-04" db="EMBL/GenBank/DDBJ databases">
        <authorList>
            <consortium name="Desulfovibrio sp. FSS-1 genome sequencing consortium"/>
            <person name="Shimoshige H."/>
            <person name="Kobayashi H."/>
            <person name="Maekawa T."/>
        </authorList>
    </citation>
    <scope>NUCLEOTIDE SEQUENCE [LARGE SCALE GENOMIC DNA]</scope>
    <source>
        <strain evidence="4 5">SIID29052-01</strain>
    </source>
</reference>
<dbReference type="InterPro" id="IPR036271">
    <property type="entry name" value="Tet_transcr_reg_TetR-rel_C_sf"/>
</dbReference>
<dbReference type="RefSeq" id="WP_173086534.1">
    <property type="nucleotide sequence ID" value="NZ_BLTE01000017.1"/>
</dbReference>
<feature type="domain" description="HTH tetR-type" evidence="3">
    <location>
        <begin position="8"/>
        <end position="68"/>
    </location>
</feature>
<name>A0A6V8LX71_9BACT</name>
<dbReference type="InterPro" id="IPR050109">
    <property type="entry name" value="HTH-type_TetR-like_transc_reg"/>
</dbReference>
<dbReference type="Gene3D" id="1.10.357.10">
    <property type="entry name" value="Tetracycline Repressor, domain 2"/>
    <property type="match status" value="1"/>
</dbReference>
<gene>
    <name evidence="4" type="primary">ybiH</name>
    <name evidence="4" type="ORF">NNJEOMEG_03355</name>
</gene>
<reference evidence="4 5" key="2">
    <citation type="submission" date="2020-05" db="EMBL/GenBank/DDBJ databases">
        <title>Draft genome sequence of Desulfovibrio sp. strainFSS-1.</title>
        <authorList>
            <person name="Shimoshige H."/>
            <person name="Kobayashi H."/>
            <person name="Maekawa T."/>
        </authorList>
    </citation>
    <scope>NUCLEOTIDE SEQUENCE [LARGE SCALE GENOMIC DNA]</scope>
    <source>
        <strain evidence="4 5">SIID29052-01</strain>
    </source>
</reference>